<dbReference type="Proteomes" id="UP000606935">
    <property type="component" value="Unassembled WGS sequence"/>
</dbReference>
<organism evidence="1 2">
    <name type="scientific">Bowmanella pacifica</name>
    <dbReference type="NCBI Taxonomy" id="502051"/>
    <lineage>
        <taxon>Bacteria</taxon>
        <taxon>Pseudomonadati</taxon>
        <taxon>Pseudomonadota</taxon>
        <taxon>Gammaproteobacteria</taxon>
        <taxon>Alteromonadales</taxon>
        <taxon>Alteromonadaceae</taxon>
        <taxon>Bowmanella</taxon>
    </lineage>
</organism>
<dbReference type="Pfam" id="PF14255">
    <property type="entry name" value="Zn_ribbon_21"/>
    <property type="match status" value="1"/>
</dbReference>
<evidence type="ECO:0000313" key="1">
    <source>
        <dbReference type="EMBL" id="GGO69415.1"/>
    </source>
</evidence>
<accession>A0A918DJF4</accession>
<dbReference type="RefSeq" id="WP_188694321.1">
    <property type="nucleotide sequence ID" value="NZ_BMLS01000003.1"/>
</dbReference>
<keyword evidence="2" id="KW-1185">Reference proteome</keyword>
<sequence>MKIKTVNIKCPHCGHLMHLQLDYSQGDQNYFEDCSNCCNPIHIKMHLDEANQTLSFHVDADDEQYY</sequence>
<dbReference type="EMBL" id="BMLS01000003">
    <property type="protein sequence ID" value="GGO69415.1"/>
    <property type="molecule type" value="Genomic_DNA"/>
</dbReference>
<dbReference type="InterPro" id="IPR017143">
    <property type="entry name" value="UCP037225"/>
</dbReference>
<proteinExistence type="predicted"/>
<evidence type="ECO:0000313" key="2">
    <source>
        <dbReference type="Proteomes" id="UP000606935"/>
    </source>
</evidence>
<dbReference type="InterPro" id="IPR025990">
    <property type="entry name" value="zinc_ribbon_bacterial"/>
</dbReference>
<dbReference type="AlphaFoldDB" id="A0A918DJF4"/>
<reference evidence="1" key="1">
    <citation type="journal article" date="2014" name="Int. J. Syst. Evol. Microbiol.">
        <title>Complete genome sequence of Corynebacterium casei LMG S-19264T (=DSM 44701T), isolated from a smear-ripened cheese.</title>
        <authorList>
            <consortium name="US DOE Joint Genome Institute (JGI-PGF)"/>
            <person name="Walter F."/>
            <person name="Albersmeier A."/>
            <person name="Kalinowski J."/>
            <person name="Ruckert C."/>
        </authorList>
    </citation>
    <scope>NUCLEOTIDE SEQUENCE</scope>
    <source>
        <strain evidence="1">CGMCC 1.7086</strain>
    </source>
</reference>
<dbReference type="PIRSF" id="PIRSF037225">
    <property type="entry name" value="UCP037225"/>
    <property type="match status" value="1"/>
</dbReference>
<comment type="caution">
    <text evidence="1">The sequence shown here is derived from an EMBL/GenBank/DDBJ whole genome shotgun (WGS) entry which is preliminary data.</text>
</comment>
<gene>
    <name evidence="1" type="ORF">GCM10010982_20520</name>
</gene>
<reference evidence="1" key="2">
    <citation type="submission" date="2020-09" db="EMBL/GenBank/DDBJ databases">
        <authorList>
            <person name="Sun Q."/>
            <person name="Zhou Y."/>
        </authorList>
    </citation>
    <scope>NUCLEOTIDE SEQUENCE</scope>
    <source>
        <strain evidence="1">CGMCC 1.7086</strain>
    </source>
</reference>
<name>A0A918DJF4_9ALTE</name>
<protein>
    <submittedName>
        <fullName evidence="1">CPXCG motif-containing cysteine-rich protein</fullName>
    </submittedName>
</protein>